<dbReference type="InterPro" id="IPR036866">
    <property type="entry name" value="RibonucZ/Hydroxyglut_hydro"/>
</dbReference>
<dbReference type="InterPro" id="IPR038536">
    <property type="entry name" value="Alkyl/aryl-sulf_dimr_sf"/>
</dbReference>
<dbReference type="Pfam" id="PF14864">
    <property type="entry name" value="Alkyl_sulf_C"/>
    <property type="match status" value="1"/>
</dbReference>
<dbReference type="RefSeq" id="WP_081088590.1">
    <property type="nucleotide sequence ID" value="NZ_CCXW01000001.1"/>
</dbReference>
<comment type="cofactor">
    <cofactor evidence="1">
        <name>Zn(2+)</name>
        <dbReference type="ChEBI" id="CHEBI:29105"/>
    </cofactor>
</comment>
<evidence type="ECO:0000313" key="12">
    <source>
        <dbReference type="Proteomes" id="UP000182110"/>
    </source>
</evidence>
<dbReference type="InterPro" id="IPR001279">
    <property type="entry name" value="Metallo-B-lactamas"/>
</dbReference>
<reference evidence="11 12" key="1">
    <citation type="journal article" date="2014" name="Genome Announc.">
        <title>Genome Sequence of Bacillus simplex Strain P558, Isolated from a Human Fecal Sample.</title>
        <authorList>
            <person name="Croce O."/>
            <person name="Hugon P."/>
            <person name="Lagier J.C."/>
            <person name="Bibi F."/>
            <person name="Robert C."/>
            <person name="Azhar E.I."/>
            <person name="Raoult D."/>
            <person name="Fournier P.E."/>
        </authorList>
    </citation>
    <scope>NUCLEOTIDE SEQUENCE [LARGE SCALE GENOMIC DNA]</scope>
    <source>
        <strain evidence="11 12">P558</strain>
    </source>
</reference>
<dbReference type="InterPro" id="IPR044097">
    <property type="entry name" value="Bds1/SdsA1_MBL-fold"/>
</dbReference>
<evidence type="ECO:0000256" key="7">
    <source>
        <dbReference type="ARBA" id="ARBA00068034"/>
    </source>
</evidence>
<proteinExistence type="inferred from homology"/>
<feature type="signal peptide" evidence="9">
    <location>
        <begin position="1"/>
        <end position="29"/>
    </location>
</feature>
<dbReference type="Pfam" id="PF00753">
    <property type="entry name" value="Lactamase_B"/>
    <property type="match status" value="1"/>
</dbReference>
<evidence type="ECO:0000256" key="3">
    <source>
        <dbReference type="ARBA" id="ARBA00022801"/>
    </source>
</evidence>
<keyword evidence="12" id="KW-1185">Reference proteome</keyword>
<dbReference type="InterPro" id="IPR052195">
    <property type="entry name" value="Bact_Alkyl/Aryl-Sulfatase"/>
</dbReference>
<feature type="domain" description="Metallo-beta-lactamase" evidence="10">
    <location>
        <begin position="134"/>
        <end position="356"/>
    </location>
</feature>
<dbReference type="FunFam" id="1.25.40.880:FF:000001">
    <property type="entry name" value="SDS hydrolase SdsA1"/>
    <property type="match status" value="1"/>
</dbReference>
<dbReference type="GO" id="GO:0018909">
    <property type="term" value="P:dodecyl sulfate metabolic process"/>
    <property type="evidence" value="ECO:0007669"/>
    <property type="project" value="InterPro"/>
</dbReference>
<keyword evidence="9" id="KW-0732">Signal</keyword>
<name>A0AAN2PGQ6_9BACI</name>
<organism evidence="11 12">
    <name type="scientific">Peribacillus simplex</name>
    <dbReference type="NCBI Taxonomy" id="1478"/>
    <lineage>
        <taxon>Bacteria</taxon>
        <taxon>Bacillati</taxon>
        <taxon>Bacillota</taxon>
        <taxon>Bacilli</taxon>
        <taxon>Bacillales</taxon>
        <taxon>Bacillaceae</taxon>
        <taxon>Peribacillus</taxon>
    </lineage>
</organism>
<gene>
    <name evidence="11" type="ORF">BN1180_02468</name>
</gene>
<accession>A0AAN2PGQ6</accession>
<evidence type="ECO:0000256" key="8">
    <source>
        <dbReference type="ARBA" id="ARBA00075789"/>
    </source>
</evidence>
<keyword evidence="2" id="KW-0479">Metal-binding</keyword>
<dbReference type="PANTHER" id="PTHR43223:SF1">
    <property type="entry name" value="ALKYL_ARYL-SULFATASE BDS1"/>
    <property type="match status" value="1"/>
</dbReference>
<dbReference type="SUPFAM" id="SSF55718">
    <property type="entry name" value="SCP-like"/>
    <property type="match status" value="1"/>
</dbReference>
<dbReference type="SMART" id="SM00849">
    <property type="entry name" value="Lactamase_B"/>
    <property type="match status" value="1"/>
</dbReference>
<dbReference type="GO" id="GO:0046872">
    <property type="term" value="F:metal ion binding"/>
    <property type="evidence" value="ECO:0007669"/>
    <property type="project" value="UniProtKB-KW"/>
</dbReference>
<dbReference type="InterPro" id="IPR029229">
    <property type="entry name" value="Alkyl_sulf_C"/>
</dbReference>
<dbReference type="Gene3D" id="3.30.1050.10">
    <property type="entry name" value="SCP2 sterol-binding domain"/>
    <property type="match status" value="1"/>
</dbReference>
<evidence type="ECO:0000256" key="1">
    <source>
        <dbReference type="ARBA" id="ARBA00001947"/>
    </source>
</evidence>
<feature type="chain" id="PRO_5042816253" description="Linear primary-alkylsulfatase" evidence="9">
    <location>
        <begin position="30"/>
        <end position="664"/>
    </location>
</feature>
<dbReference type="GO" id="GO:0046983">
    <property type="term" value="F:protein dimerization activity"/>
    <property type="evidence" value="ECO:0007669"/>
    <property type="project" value="InterPro"/>
</dbReference>
<dbReference type="CDD" id="cd07710">
    <property type="entry name" value="arylsulfatase_Sdsa1-like_MBL-fold"/>
    <property type="match status" value="1"/>
</dbReference>
<dbReference type="InterPro" id="IPR036527">
    <property type="entry name" value="SCP2_sterol-bd_dom_sf"/>
</dbReference>
<dbReference type="InterPro" id="IPR029228">
    <property type="entry name" value="Alkyl_sulf_dimr"/>
</dbReference>
<evidence type="ECO:0000256" key="5">
    <source>
        <dbReference type="ARBA" id="ARBA00033751"/>
    </source>
</evidence>
<evidence type="ECO:0000256" key="4">
    <source>
        <dbReference type="ARBA" id="ARBA00022833"/>
    </source>
</evidence>
<dbReference type="Gene3D" id="3.60.15.30">
    <property type="entry name" value="Metallo-beta-lactamase domain"/>
    <property type="match status" value="1"/>
</dbReference>
<sequence>MSKISFIKGIVTVPIVFVLLAGSSSVTNAASDKPMPATDATISANKAVYEQLNFTDKEDFKNAHKGFIAPLNMNPIKNSKGDVVWDSNRYSFIKEDQPASFTVNPSLWRQAQLQNITGLFKVVDGVYQVRGQDLSVLTIVEGKTGLIVLDTLSTIETAKAAMELYFEQRPKSPVSAIVISHSHADHFGGIKGIAQYAVNPAKVPVIVPAGFNEEALSENILLGNIMSRRAGYMFGNLLPANERGFVTSGIGPGLSNGTFSYLPPTMEVKDDIQTMEIDGITFKFLLTPDSEAPSEMHYYINDYKTLVVAENTGHTLHNIYTLRGAKTRDTLKWVKALDETVDLFGNEDIDAMVTAHTWPIWGRDNVLEQLESQRDLYKYIHDQTIRLANLGLTPDEIAEKLKLPEKLDKVWANRGYYGTLKHNVKAVYNFYLGYFNGNPSDLDPLPQEESGAKYVQYMGGEKKVIKQAKLDYKKGEYRWVAQVLKHVVMANPKNTEAKNLLAQAYEQLGYTAESSVWRNFYLTGADELRNGVADSKGSGGMMNLDTLLNMPMDDFLKFLSIKLNGIKAENKNMAFHLTFTDSKTNYTIDLNNSVLNFKKGKMASTPDATLTLDKMTFYQIALGREDLSKMEAAGKVVISGDKKQFEDFLTLLDQFQPKVNIVTP</sequence>
<dbReference type="FunFam" id="3.60.15.30:FF:000001">
    <property type="entry name" value="Alkyl/aryl-sulfatase BDS1"/>
    <property type="match status" value="1"/>
</dbReference>
<protein>
    <recommendedName>
        <fullName evidence="7">Linear primary-alkylsulfatase</fullName>
        <ecNumber evidence="6">3.1.6.21</ecNumber>
    </recommendedName>
    <alternativeName>
        <fullName evidence="8">Type III linear primary-alkylsulfatase</fullName>
    </alternativeName>
</protein>
<dbReference type="Proteomes" id="UP000182110">
    <property type="component" value="Unassembled WGS sequence"/>
</dbReference>
<evidence type="ECO:0000256" key="6">
    <source>
        <dbReference type="ARBA" id="ARBA00066568"/>
    </source>
</evidence>
<dbReference type="EC" id="3.1.6.21" evidence="6"/>
<dbReference type="Gene3D" id="1.25.40.880">
    <property type="entry name" value="Alkyl sulfatase, dimerisation domain"/>
    <property type="match status" value="1"/>
</dbReference>
<dbReference type="Pfam" id="PF14863">
    <property type="entry name" value="Alkyl_sulf_dimr"/>
    <property type="match status" value="1"/>
</dbReference>
<dbReference type="AlphaFoldDB" id="A0AAN2PGQ6"/>
<dbReference type="GO" id="GO:0018741">
    <property type="term" value="F:linear primary-alkylsulfatase activity"/>
    <property type="evidence" value="ECO:0007669"/>
    <property type="project" value="UniProtKB-EC"/>
</dbReference>
<evidence type="ECO:0000256" key="2">
    <source>
        <dbReference type="ARBA" id="ARBA00022723"/>
    </source>
</evidence>
<evidence type="ECO:0000259" key="10">
    <source>
        <dbReference type="SMART" id="SM00849"/>
    </source>
</evidence>
<comment type="similarity">
    <text evidence="5">Belongs to the metallo-beta-lactamase superfamily. Type III sulfatase family.</text>
</comment>
<dbReference type="PANTHER" id="PTHR43223">
    <property type="entry name" value="ALKYL/ARYL-SULFATASE"/>
    <property type="match status" value="1"/>
</dbReference>
<evidence type="ECO:0000313" key="11">
    <source>
        <dbReference type="EMBL" id="CEG32310.1"/>
    </source>
</evidence>
<keyword evidence="3" id="KW-0378">Hydrolase</keyword>
<comment type="caution">
    <text evidence="11">The sequence shown here is derived from an EMBL/GenBank/DDBJ whole genome shotgun (WGS) entry which is preliminary data.</text>
</comment>
<dbReference type="EMBL" id="CCXW01000001">
    <property type="protein sequence ID" value="CEG32310.1"/>
    <property type="molecule type" value="Genomic_DNA"/>
</dbReference>
<keyword evidence="4" id="KW-0862">Zinc</keyword>
<dbReference type="SUPFAM" id="SSF56281">
    <property type="entry name" value="Metallo-hydrolase/oxidoreductase"/>
    <property type="match status" value="1"/>
</dbReference>
<evidence type="ECO:0000256" key="9">
    <source>
        <dbReference type="SAM" id="SignalP"/>
    </source>
</evidence>